<keyword evidence="16" id="KW-1185">Reference proteome</keyword>
<evidence type="ECO:0000313" key="15">
    <source>
        <dbReference type="EMBL" id="CTQ33455.1"/>
    </source>
</evidence>
<reference evidence="15 16" key="1">
    <citation type="submission" date="2015-07" db="EMBL/GenBank/DDBJ databases">
        <authorList>
            <person name="Noorani M."/>
        </authorList>
    </citation>
    <scope>NUCLEOTIDE SEQUENCE [LARGE SCALE GENOMIC DNA]</scope>
    <source>
        <strain evidence="15 16">CECT 5088</strain>
    </source>
</reference>
<evidence type="ECO:0000256" key="7">
    <source>
        <dbReference type="ARBA" id="ARBA00023125"/>
    </source>
</evidence>
<keyword evidence="2 8" id="KW-0963">Cytoplasm</keyword>
<gene>
    <name evidence="8 15" type="primary">dnaA</name>
    <name evidence="15" type="ORF">JAN5088_02237</name>
</gene>
<sequence>MAPVLNATNEQADGAERMTNDAWDLARGHIRKDIGAHNYTTWIEPLSFRSLEDGTLSLSSPTEFIGKWVMQNFQDVILRHVAGNGHAASRLVCGAQAHSSARPSPRETPDESTPRSRARQENTLDKRFTFDSFIVGKSNEMAHAAARRVASDGTVSFNPLFLHGRVGLGKTHLMQAIAWEIQEAHPEKRVMYLSAEQFMYRFVQSLREKATMDFKQLFRTVDVLLVDDVQFIAGKESTQEEFFHTFNALVDQGKQVVISADRSPADISDLEERITSRLQSGLVVDLHPADYELRLGVLQHRVDMFAAQNPEFQIEDGVLEYLASRITASIRVLEGAVMRLFAYADLIKQVVTLEQAQDALSDLLRASEKKLTIDEIMKVTCEHYALRMSDMTSARRSRTVARPRQMAMFLAKRLTPRSYPEIGRKFGGRDHTTVLYAVRKIEELIAQDTQIAEDAQLLQRKLEG</sequence>
<comment type="subunit">
    <text evidence="8">Oligomerizes as a right-handed, spiral filament on DNA at oriC.</text>
</comment>
<dbReference type="GO" id="GO:0008289">
    <property type="term" value="F:lipid binding"/>
    <property type="evidence" value="ECO:0007669"/>
    <property type="project" value="UniProtKB-KW"/>
</dbReference>
<evidence type="ECO:0000256" key="8">
    <source>
        <dbReference type="HAMAP-Rule" id="MF_00377"/>
    </source>
</evidence>
<keyword evidence="6 8" id="KW-0446">Lipid-binding</keyword>
<dbReference type="Pfam" id="PF11638">
    <property type="entry name" value="DnaA_N"/>
    <property type="match status" value="1"/>
</dbReference>
<dbReference type="InterPro" id="IPR010921">
    <property type="entry name" value="Trp_repressor/repl_initiator"/>
</dbReference>
<comment type="function">
    <text evidence="8 10">Plays an essential role in the initiation and regulation of chromosomal replication. ATP-DnaA binds to the origin of replication (oriC) to initiate formation of the DNA replication initiation complex once per cell cycle. Binds the DnaA box (a 9 base pair repeat at the origin) and separates the double-stranded (ds)DNA. Forms a right-handed helical filament on oriC DNA; dsDNA binds to the exterior of the filament while single-stranded (ss)DNA is stabiized in the filament's interior. The ATP-DnaA-oriC complex binds and stabilizes one strand of the AT-rich DNA unwinding element (DUE), permitting loading of DNA polymerase. After initiation quickly degrades to an ADP-DnaA complex that is not apt for DNA replication. Binds acidic phospholipids.</text>
</comment>
<evidence type="ECO:0000256" key="9">
    <source>
        <dbReference type="NCBIfam" id="TIGR00362"/>
    </source>
</evidence>
<keyword evidence="3 8" id="KW-0235">DNA replication</keyword>
<dbReference type="SUPFAM" id="SSF48295">
    <property type="entry name" value="TrpR-like"/>
    <property type="match status" value="1"/>
</dbReference>
<dbReference type="PRINTS" id="PR00051">
    <property type="entry name" value="DNAA"/>
</dbReference>
<protein>
    <recommendedName>
        <fullName evidence="8 9">Chromosomal replication initiator protein DnaA</fullName>
    </recommendedName>
</protein>
<evidence type="ECO:0000256" key="12">
    <source>
        <dbReference type="SAM" id="MobiDB-lite"/>
    </source>
</evidence>
<comment type="caution">
    <text evidence="8">Lacks conserved residue(s) required for the propagation of feature annotation.</text>
</comment>
<dbReference type="AlphaFoldDB" id="A0A0M6XTE9"/>
<dbReference type="PANTHER" id="PTHR30050">
    <property type="entry name" value="CHROMOSOMAL REPLICATION INITIATOR PROTEIN DNAA"/>
    <property type="match status" value="1"/>
</dbReference>
<keyword evidence="4 8" id="KW-0547">Nucleotide-binding</keyword>
<dbReference type="GO" id="GO:0003688">
    <property type="term" value="F:DNA replication origin binding"/>
    <property type="evidence" value="ECO:0007669"/>
    <property type="project" value="UniProtKB-UniRule"/>
</dbReference>
<feature type="region of interest" description="Domain IV, binds dsDNA" evidence="8">
    <location>
        <begin position="345"/>
        <end position="464"/>
    </location>
</feature>
<dbReference type="InterPro" id="IPR038454">
    <property type="entry name" value="DnaA_N_sf"/>
</dbReference>
<dbReference type="GO" id="GO:0006270">
    <property type="term" value="P:DNA replication initiation"/>
    <property type="evidence" value="ECO:0007669"/>
    <property type="project" value="UniProtKB-UniRule"/>
</dbReference>
<dbReference type="CDD" id="cd00009">
    <property type="entry name" value="AAA"/>
    <property type="match status" value="1"/>
</dbReference>
<dbReference type="NCBIfam" id="TIGR00362">
    <property type="entry name" value="DnaA"/>
    <property type="match status" value="1"/>
</dbReference>
<dbReference type="CDD" id="cd06571">
    <property type="entry name" value="Bac_DnaA_C"/>
    <property type="match status" value="1"/>
</dbReference>
<proteinExistence type="inferred from homology"/>
<dbReference type="InterPro" id="IPR003593">
    <property type="entry name" value="AAA+_ATPase"/>
</dbReference>
<keyword evidence="5 8" id="KW-0067">ATP-binding</keyword>
<dbReference type="InterPro" id="IPR018312">
    <property type="entry name" value="Chromosome_initiator_DnaA_CS"/>
</dbReference>
<comment type="subcellular location">
    <subcellularLocation>
        <location evidence="8">Cytoplasm</location>
    </subcellularLocation>
</comment>
<dbReference type="InterPro" id="IPR027417">
    <property type="entry name" value="P-loop_NTPase"/>
</dbReference>
<dbReference type="Gene3D" id="3.40.50.300">
    <property type="entry name" value="P-loop containing nucleotide triphosphate hydrolases"/>
    <property type="match status" value="1"/>
</dbReference>
<feature type="domain" description="Chromosomal replication initiator DnaA C-terminal" evidence="14">
    <location>
        <begin position="372"/>
        <end position="441"/>
    </location>
</feature>
<feature type="domain" description="AAA+ ATPase" evidence="13">
    <location>
        <begin position="156"/>
        <end position="286"/>
    </location>
</feature>
<dbReference type="Gene3D" id="1.10.8.60">
    <property type="match status" value="1"/>
</dbReference>
<dbReference type="OrthoDB" id="9807019at2"/>
<dbReference type="GO" id="GO:0005886">
    <property type="term" value="C:plasma membrane"/>
    <property type="evidence" value="ECO:0007669"/>
    <property type="project" value="TreeGrafter"/>
</dbReference>
<dbReference type="PROSITE" id="PS01008">
    <property type="entry name" value="DNAA"/>
    <property type="match status" value="1"/>
</dbReference>
<dbReference type="Proteomes" id="UP000048908">
    <property type="component" value="Unassembled WGS sequence"/>
</dbReference>
<dbReference type="GO" id="GO:0006275">
    <property type="term" value="P:regulation of DNA replication"/>
    <property type="evidence" value="ECO:0007669"/>
    <property type="project" value="UniProtKB-UniRule"/>
</dbReference>
<dbReference type="HAMAP" id="MF_00377">
    <property type="entry name" value="DnaA_bact"/>
    <property type="match status" value="1"/>
</dbReference>
<accession>A0A0M6XTE9</accession>
<evidence type="ECO:0000256" key="5">
    <source>
        <dbReference type="ARBA" id="ARBA00022840"/>
    </source>
</evidence>
<dbReference type="PANTHER" id="PTHR30050:SF2">
    <property type="entry name" value="CHROMOSOMAL REPLICATION INITIATOR PROTEIN DNAA"/>
    <property type="match status" value="1"/>
</dbReference>
<dbReference type="GO" id="GO:0005737">
    <property type="term" value="C:cytoplasm"/>
    <property type="evidence" value="ECO:0007669"/>
    <property type="project" value="UniProtKB-SubCell"/>
</dbReference>
<feature type="binding site" evidence="8">
    <location>
        <position position="169"/>
    </location>
    <ligand>
        <name>ATP</name>
        <dbReference type="ChEBI" id="CHEBI:30616"/>
    </ligand>
</feature>
<dbReference type="InterPro" id="IPR024633">
    <property type="entry name" value="DnaA_N_dom"/>
</dbReference>
<evidence type="ECO:0000259" key="14">
    <source>
        <dbReference type="SMART" id="SM00760"/>
    </source>
</evidence>
<dbReference type="Gene3D" id="1.10.1750.10">
    <property type="match status" value="1"/>
</dbReference>
<dbReference type="InterPro" id="IPR001957">
    <property type="entry name" value="Chromosome_initiator_DnaA"/>
</dbReference>
<feature type="region of interest" description="Domain I, interacts with DnaA modulators" evidence="8">
    <location>
        <begin position="1"/>
        <end position="100"/>
    </location>
</feature>
<dbReference type="GO" id="GO:0005524">
    <property type="term" value="F:ATP binding"/>
    <property type="evidence" value="ECO:0007669"/>
    <property type="project" value="UniProtKB-UniRule"/>
</dbReference>
<evidence type="ECO:0000259" key="13">
    <source>
        <dbReference type="SMART" id="SM00382"/>
    </source>
</evidence>
<evidence type="ECO:0000256" key="1">
    <source>
        <dbReference type="ARBA" id="ARBA00006583"/>
    </source>
</evidence>
<dbReference type="InterPro" id="IPR013317">
    <property type="entry name" value="DnaA_dom"/>
</dbReference>
<dbReference type="EMBL" id="CXPG01000020">
    <property type="protein sequence ID" value="CTQ33455.1"/>
    <property type="molecule type" value="Genomic_DNA"/>
</dbReference>
<dbReference type="Gene3D" id="3.30.300.180">
    <property type="match status" value="1"/>
</dbReference>
<dbReference type="InterPro" id="IPR020591">
    <property type="entry name" value="Chromosome_initiator_DnaA-like"/>
</dbReference>
<dbReference type="FunFam" id="3.40.50.300:FF:000668">
    <property type="entry name" value="Chromosomal replication initiator protein DnaA"/>
    <property type="match status" value="1"/>
</dbReference>
<evidence type="ECO:0000256" key="10">
    <source>
        <dbReference type="RuleBase" id="RU000577"/>
    </source>
</evidence>
<name>A0A0M6XTE9_9RHOB</name>
<feature type="binding site" evidence="8">
    <location>
        <position position="170"/>
    </location>
    <ligand>
        <name>ATP</name>
        <dbReference type="ChEBI" id="CHEBI:30616"/>
    </ligand>
</feature>
<dbReference type="STRING" id="282197.SAMN04488517_102284"/>
<dbReference type="Pfam" id="PF08299">
    <property type="entry name" value="Bac_DnaA_C"/>
    <property type="match status" value="1"/>
</dbReference>
<feature type="binding site" evidence="8">
    <location>
        <position position="171"/>
    </location>
    <ligand>
        <name>ATP</name>
        <dbReference type="ChEBI" id="CHEBI:30616"/>
    </ligand>
</feature>
<dbReference type="SUPFAM" id="SSF52540">
    <property type="entry name" value="P-loop containing nucleoside triphosphate hydrolases"/>
    <property type="match status" value="1"/>
</dbReference>
<dbReference type="SMART" id="SM00760">
    <property type="entry name" value="Bac_DnaA_C"/>
    <property type="match status" value="1"/>
</dbReference>
<comment type="domain">
    <text evidence="8">Domain I is involved in oligomerization and binding regulators, domain II is flexibile and of varying length in different bacteria, domain III forms the AAA+ region, while domain IV binds dsDNA.</text>
</comment>
<comment type="similarity">
    <text evidence="1 8 11">Belongs to the DnaA family.</text>
</comment>
<evidence type="ECO:0000256" key="2">
    <source>
        <dbReference type="ARBA" id="ARBA00022490"/>
    </source>
</evidence>
<feature type="binding site" evidence="8">
    <location>
        <position position="167"/>
    </location>
    <ligand>
        <name>ATP</name>
        <dbReference type="ChEBI" id="CHEBI:30616"/>
    </ligand>
</feature>
<organism evidence="15 16">
    <name type="scientific">Jannaschia rubra</name>
    <dbReference type="NCBI Taxonomy" id="282197"/>
    <lineage>
        <taxon>Bacteria</taxon>
        <taxon>Pseudomonadati</taxon>
        <taxon>Pseudomonadota</taxon>
        <taxon>Alphaproteobacteria</taxon>
        <taxon>Rhodobacterales</taxon>
        <taxon>Roseobacteraceae</taxon>
        <taxon>Jannaschia</taxon>
    </lineage>
</organism>
<evidence type="ECO:0000256" key="11">
    <source>
        <dbReference type="RuleBase" id="RU004227"/>
    </source>
</evidence>
<evidence type="ECO:0000256" key="3">
    <source>
        <dbReference type="ARBA" id="ARBA00022705"/>
    </source>
</evidence>
<dbReference type="Pfam" id="PF00308">
    <property type="entry name" value="Bac_DnaA"/>
    <property type="match status" value="1"/>
</dbReference>
<dbReference type="InterPro" id="IPR013159">
    <property type="entry name" value="DnaA_C"/>
</dbReference>
<feature type="compositionally biased region" description="Basic and acidic residues" evidence="12">
    <location>
        <begin position="104"/>
        <end position="121"/>
    </location>
</feature>
<feature type="region of interest" description="Disordered" evidence="12">
    <location>
        <begin position="94"/>
        <end position="121"/>
    </location>
</feature>
<evidence type="ECO:0000313" key="16">
    <source>
        <dbReference type="Proteomes" id="UP000048908"/>
    </source>
</evidence>
<evidence type="ECO:0000256" key="4">
    <source>
        <dbReference type="ARBA" id="ARBA00022741"/>
    </source>
</evidence>
<evidence type="ECO:0000256" key="6">
    <source>
        <dbReference type="ARBA" id="ARBA00023121"/>
    </source>
</evidence>
<keyword evidence="7 8" id="KW-0238">DNA-binding</keyword>
<dbReference type="SMART" id="SM00382">
    <property type="entry name" value="AAA"/>
    <property type="match status" value="1"/>
</dbReference>